<dbReference type="PATRIC" id="fig|292.27.peg.8706"/>
<keyword evidence="4 6" id="KW-0238">DNA-binding</keyword>
<dbReference type="InterPro" id="IPR013249">
    <property type="entry name" value="RNA_pol_sigma70_r4_t2"/>
</dbReference>
<dbReference type="CDD" id="cd06171">
    <property type="entry name" value="Sigma70_r4"/>
    <property type="match status" value="1"/>
</dbReference>
<dbReference type="InterPro" id="IPR014284">
    <property type="entry name" value="RNA_pol_sigma-70_dom"/>
</dbReference>
<proteinExistence type="inferred from homology"/>
<evidence type="ECO:0000256" key="1">
    <source>
        <dbReference type="ARBA" id="ARBA00010641"/>
    </source>
</evidence>
<dbReference type="PANTHER" id="PTHR43133:SF62">
    <property type="entry name" value="RNA POLYMERASE SIGMA FACTOR SIGZ"/>
    <property type="match status" value="1"/>
</dbReference>
<sequence length="197" mass="22365">MRSNLASDSERSIGESENRRREELNQLLLDAGAGDQGAFSTLYRRTSAKLFGVCVTMLRDRGEAEEVLQEVYVTVWHRAATFDPTLASAITWLGAIARNRAIDRLRRHREVHVDESTMEEAVDERPSPATAAENSEERRRLEHCLEILPATQRSVVREAFFAGATYAELAERLRVPLGTLKSWIRRSLLQLKACLER</sequence>
<dbReference type="SUPFAM" id="SSF88946">
    <property type="entry name" value="Sigma2 domain of RNA polymerase sigma factors"/>
    <property type="match status" value="1"/>
</dbReference>
<dbReference type="Pfam" id="PF04542">
    <property type="entry name" value="Sigma70_r2"/>
    <property type="match status" value="1"/>
</dbReference>
<dbReference type="GO" id="GO:0006352">
    <property type="term" value="P:DNA-templated transcription initiation"/>
    <property type="evidence" value="ECO:0007669"/>
    <property type="project" value="InterPro"/>
</dbReference>
<dbReference type="GO" id="GO:0016987">
    <property type="term" value="F:sigma factor activity"/>
    <property type="evidence" value="ECO:0007669"/>
    <property type="project" value="UniProtKB-KW"/>
</dbReference>
<comment type="similarity">
    <text evidence="1 6">Belongs to the sigma-70 factor family. ECF subfamily.</text>
</comment>
<dbReference type="RefSeq" id="WP_048251828.1">
    <property type="nucleotide sequence ID" value="NZ_LDWR01000096.1"/>
</dbReference>
<keyword evidence="5 6" id="KW-0804">Transcription</keyword>
<evidence type="ECO:0000256" key="4">
    <source>
        <dbReference type="ARBA" id="ARBA00023125"/>
    </source>
</evidence>
<dbReference type="GO" id="GO:0003677">
    <property type="term" value="F:DNA binding"/>
    <property type="evidence" value="ECO:0007669"/>
    <property type="project" value="UniProtKB-KW"/>
</dbReference>
<dbReference type="InterPro" id="IPR007627">
    <property type="entry name" value="RNA_pol_sigma70_r2"/>
</dbReference>
<accession>A0A0J5W730</accession>
<gene>
    <name evidence="10" type="ORF">VL15_37045</name>
</gene>
<evidence type="ECO:0000256" key="7">
    <source>
        <dbReference type="SAM" id="MobiDB-lite"/>
    </source>
</evidence>
<evidence type="ECO:0000313" key="11">
    <source>
        <dbReference type="Proteomes" id="UP000036338"/>
    </source>
</evidence>
<evidence type="ECO:0000256" key="6">
    <source>
        <dbReference type="RuleBase" id="RU000716"/>
    </source>
</evidence>
<dbReference type="InterPro" id="IPR039425">
    <property type="entry name" value="RNA_pol_sigma-70-like"/>
</dbReference>
<evidence type="ECO:0000256" key="2">
    <source>
        <dbReference type="ARBA" id="ARBA00023015"/>
    </source>
</evidence>
<dbReference type="SUPFAM" id="SSF88659">
    <property type="entry name" value="Sigma3 and sigma4 domains of RNA polymerase sigma factors"/>
    <property type="match status" value="1"/>
</dbReference>
<evidence type="ECO:0000259" key="8">
    <source>
        <dbReference type="Pfam" id="PF04542"/>
    </source>
</evidence>
<dbReference type="Gene3D" id="1.10.10.10">
    <property type="entry name" value="Winged helix-like DNA-binding domain superfamily/Winged helix DNA-binding domain"/>
    <property type="match status" value="1"/>
</dbReference>
<evidence type="ECO:0000256" key="5">
    <source>
        <dbReference type="ARBA" id="ARBA00023163"/>
    </source>
</evidence>
<dbReference type="AlphaFoldDB" id="A0A0J5W730"/>
<dbReference type="NCBIfam" id="TIGR02937">
    <property type="entry name" value="sigma70-ECF"/>
    <property type="match status" value="1"/>
</dbReference>
<dbReference type="InterPro" id="IPR036388">
    <property type="entry name" value="WH-like_DNA-bd_sf"/>
</dbReference>
<dbReference type="InterPro" id="IPR013325">
    <property type="entry name" value="RNA_pol_sigma_r2"/>
</dbReference>
<dbReference type="Proteomes" id="UP000036338">
    <property type="component" value="Unassembled WGS sequence"/>
</dbReference>
<comment type="caution">
    <text evidence="10">The sequence shown here is derived from an EMBL/GenBank/DDBJ whole genome shotgun (WGS) entry which is preliminary data.</text>
</comment>
<dbReference type="EMBL" id="LDWR01000096">
    <property type="protein sequence ID" value="KML43826.1"/>
    <property type="molecule type" value="Genomic_DNA"/>
</dbReference>
<keyword evidence="3 6" id="KW-0731">Sigma factor</keyword>
<dbReference type="Gene3D" id="1.10.1740.10">
    <property type="match status" value="1"/>
</dbReference>
<reference evidence="10 11" key="1">
    <citation type="submission" date="2015-05" db="EMBL/GenBank/DDBJ databases">
        <title>Draft genome of Burkholderia cepacia LK29.</title>
        <authorList>
            <person name="Chan X.Y."/>
        </authorList>
    </citation>
    <scope>NUCLEOTIDE SEQUENCE [LARGE SCALE GENOMIC DNA]</scope>
    <source>
        <strain evidence="10 11">LK29</strain>
    </source>
</reference>
<keyword evidence="2 6" id="KW-0805">Transcription regulation</keyword>
<feature type="domain" description="RNA polymerase sigma factor 70 region 4 type 2" evidence="9">
    <location>
        <begin position="139"/>
        <end position="191"/>
    </location>
</feature>
<evidence type="ECO:0000259" key="9">
    <source>
        <dbReference type="Pfam" id="PF08281"/>
    </source>
</evidence>
<dbReference type="InterPro" id="IPR013324">
    <property type="entry name" value="RNA_pol_sigma_r3/r4-like"/>
</dbReference>
<dbReference type="Pfam" id="PF08281">
    <property type="entry name" value="Sigma70_r4_2"/>
    <property type="match status" value="1"/>
</dbReference>
<protein>
    <recommendedName>
        <fullName evidence="6">RNA polymerase sigma factor</fullName>
    </recommendedName>
</protein>
<dbReference type="PROSITE" id="PS01063">
    <property type="entry name" value="SIGMA70_ECF"/>
    <property type="match status" value="1"/>
</dbReference>
<dbReference type="PANTHER" id="PTHR43133">
    <property type="entry name" value="RNA POLYMERASE ECF-TYPE SIGMA FACTO"/>
    <property type="match status" value="1"/>
</dbReference>
<evidence type="ECO:0000256" key="3">
    <source>
        <dbReference type="ARBA" id="ARBA00023082"/>
    </source>
</evidence>
<evidence type="ECO:0000313" key="10">
    <source>
        <dbReference type="EMBL" id="KML43826.1"/>
    </source>
</evidence>
<feature type="region of interest" description="Disordered" evidence="7">
    <location>
        <begin position="115"/>
        <end position="138"/>
    </location>
</feature>
<dbReference type="InterPro" id="IPR000838">
    <property type="entry name" value="RNA_pol_sigma70_ECF_CS"/>
</dbReference>
<name>A0A0J5W730_BURCE</name>
<feature type="domain" description="RNA polymerase sigma-70 region 2" evidence="8">
    <location>
        <begin position="42"/>
        <end position="109"/>
    </location>
</feature>
<organism evidence="10 11">
    <name type="scientific">Burkholderia cepacia</name>
    <name type="common">Pseudomonas cepacia</name>
    <dbReference type="NCBI Taxonomy" id="292"/>
    <lineage>
        <taxon>Bacteria</taxon>
        <taxon>Pseudomonadati</taxon>
        <taxon>Pseudomonadota</taxon>
        <taxon>Betaproteobacteria</taxon>
        <taxon>Burkholderiales</taxon>
        <taxon>Burkholderiaceae</taxon>
        <taxon>Burkholderia</taxon>
        <taxon>Burkholderia cepacia complex</taxon>
    </lineage>
</organism>